<dbReference type="GO" id="GO:0051015">
    <property type="term" value="F:actin filament binding"/>
    <property type="evidence" value="ECO:0000318"/>
    <property type="project" value="GO_Central"/>
</dbReference>
<sequence>MEPSPFTRRQWTSQSLRITAKELSLANRGRSSGIAHIFSKYQRAAEEASADKKRNSPESRPFCRKGTLSALKQRWEKPERSHAAAPGAEPEPPEAAPAIQPPSPEEAERRPQGRADMEISCLREPRPEGTRADASEGPDAVGKIEKYSVPLNRLKMMFEMGDAAVQPKILRDHGAGERRVSENSLTPESSEGDPDLLTPAAFSVEKPEGRRSLELPRGSDTSIKDRMARYQAAVSKQGHAAQSGNEPLRGPGQEAQSYKSEHKENLPPTPVGGSSRREGDEVSGSDKGPALPCGLGEGDPDGVRRESDAPGPVRPRYPSPDVVPVSPEEASLPKTTKKFQRPVHETCVECQKTVYPMERLLANEQVFHVSCFRCSYCNSKLSLGTYASLHGRIYCKPHFNQLFKAKGNYDEGFGYKPHRELWASKTEGEESPDKPGPAEPPQNPGVEATPIAKVGVLAASMEAKAVPQPGREDRRAETKKLRIAWPPPAEPGGPGGAPDEGLRVSKPKWPPEDEPGRPDAAEDADLDLKKLRRSSSLKERSRPFTVAAALRTASVRSTRTPSLPIRRSLGGAADGRAPAAGHTEEEARRGEPAARSRPRSRGEDPREAAGDESPEEEGGPGGPRVPTEKPPTSPDQRSRDVGFWDGDEAEELSVEDLIKRNRSYDDEDED</sequence>
<feature type="compositionally biased region" description="Basic and acidic residues" evidence="5">
    <location>
        <begin position="424"/>
        <end position="433"/>
    </location>
</feature>
<dbReference type="CDD" id="cd09485">
    <property type="entry name" value="LIM_Eplin_alpha_beta"/>
    <property type="match status" value="1"/>
</dbReference>
<feature type="domain" description="LIM zinc-binding" evidence="6">
    <location>
        <begin position="345"/>
        <end position="405"/>
    </location>
</feature>
<keyword evidence="3 4" id="KW-0440">LIM domain</keyword>
<evidence type="ECO:0000313" key="7">
    <source>
        <dbReference type="Ensembl" id="ENSOANP00000035715.1"/>
    </source>
</evidence>
<dbReference type="PANTHER" id="PTHR24206">
    <property type="entry name" value="OS06G0237300 PROTEIN"/>
    <property type="match status" value="1"/>
</dbReference>
<dbReference type="OMA" id="EMKQEKM"/>
<dbReference type="RefSeq" id="XP_028929676.1">
    <property type="nucleotide sequence ID" value="XM_029073843.2"/>
</dbReference>
<dbReference type="KEGG" id="oaa:100084616"/>
<feature type="compositionally biased region" description="Basic and acidic residues" evidence="5">
    <location>
        <begin position="169"/>
        <end position="181"/>
    </location>
</feature>
<feature type="compositionally biased region" description="Basic and acidic residues" evidence="5">
    <location>
        <begin position="582"/>
        <end position="609"/>
    </location>
</feature>
<dbReference type="GO" id="GO:0005886">
    <property type="term" value="C:plasma membrane"/>
    <property type="evidence" value="ECO:0000318"/>
    <property type="project" value="GO_Central"/>
</dbReference>
<dbReference type="SMART" id="SM00132">
    <property type="entry name" value="LIM"/>
    <property type="match status" value="1"/>
</dbReference>
<dbReference type="GO" id="GO:0051017">
    <property type="term" value="P:actin filament bundle assembly"/>
    <property type="evidence" value="ECO:0000318"/>
    <property type="project" value="GO_Central"/>
</dbReference>
<feature type="compositionally biased region" description="Basic and acidic residues" evidence="5">
    <location>
        <begin position="205"/>
        <end position="214"/>
    </location>
</feature>
<evidence type="ECO:0000256" key="1">
    <source>
        <dbReference type="ARBA" id="ARBA00022723"/>
    </source>
</evidence>
<name>A0A6I8N4E0_ORNAN</name>
<dbReference type="GeneTree" id="ENSGT00940000158313"/>
<evidence type="ECO:0000256" key="2">
    <source>
        <dbReference type="ARBA" id="ARBA00022833"/>
    </source>
</evidence>
<dbReference type="FunCoup" id="A0A6I8N4E0">
    <property type="interactions" value="1051"/>
</dbReference>
<dbReference type="Gene3D" id="2.10.110.10">
    <property type="entry name" value="Cysteine Rich Protein"/>
    <property type="match status" value="1"/>
</dbReference>
<dbReference type="Proteomes" id="UP000002279">
    <property type="component" value="Chromosome 10"/>
</dbReference>
<dbReference type="Bgee" id="ENSOANG00000048077">
    <property type="expression patterns" value="Expressed in fibroblast and 7 other cell types or tissues"/>
</dbReference>
<evidence type="ECO:0000313" key="8">
    <source>
        <dbReference type="Proteomes" id="UP000002279"/>
    </source>
</evidence>
<reference evidence="7" key="2">
    <citation type="submission" date="2025-08" db="UniProtKB">
        <authorList>
            <consortium name="Ensembl"/>
        </authorList>
    </citation>
    <scope>IDENTIFICATION</scope>
    <source>
        <strain evidence="7">Glennie</strain>
    </source>
</reference>
<organism evidence="7 8">
    <name type="scientific">Ornithorhynchus anatinus</name>
    <name type="common">Duckbill platypus</name>
    <dbReference type="NCBI Taxonomy" id="9258"/>
    <lineage>
        <taxon>Eukaryota</taxon>
        <taxon>Metazoa</taxon>
        <taxon>Chordata</taxon>
        <taxon>Craniata</taxon>
        <taxon>Vertebrata</taxon>
        <taxon>Euteleostomi</taxon>
        <taxon>Mammalia</taxon>
        <taxon>Monotremata</taxon>
        <taxon>Ornithorhynchidae</taxon>
        <taxon>Ornithorhynchus</taxon>
    </lineage>
</organism>
<dbReference type="InterPro" id="IPR001781">
    <property type="entry name" value="Znf_LIM"/>
</dbReference>
<evidence type="ECO:0000256" key="3">
    <source>
        <dbReference type="ARBA" id="ARBA00023038"/>
    </source>
</evidence>
<dbReference type="PROSITE" id="PS00478">
    <property type="entry name" value="LIM_DOMAIN_1"/>
    <property type="match status" value="1"/>
</dbReference>
<feature type="compositionally biased region" description="Basic and acidic residues" evidence="5">
    <location>
        <begin position="73"/>
        <end position="82"/>
    </location>
</feature>
<feature type="region of interest" description="Disordered" evidence="5">
    <location>
        <begin position="462"/>
        <end position="650"/>
    </location>
</feature>
<feature type="region of interest" description="Disordered" evidence="5">
    <location>
        <begin position="44"/>
        <end position="145"/>
    </location>
</feature>
<feature type="compositionally biased region" description="Basic and acidic residues" evidence="5">
    <location>
        <begin position="509"/>
        <end position="520"/>
    </location>
</feature>
<feature type="region of interest" description="Disordered" evidence="5">
    <location>
        <begin position="424"/>
        <end position="447"/>
    </location>
</feature>
<dbReference type="PROSITE" id="PS50023">
    <property type="entry name" value="LIM_DOMAIN_2"/>
    <property type="match status" value="1"/>
</dbReference>
<dbReference type="SUPFAM" id="SSF57716">
    <property type="entry name" value="Glucocorticoid receptor-like (DNA-binding domain)"/>
    <property type="match status" value="2"/>
</dbReference>
<feature type="region of interest" description="Disordered" evidence="5">
    <location>
        <begin position="169"/>
        <end position="336"/>
    </location>
</feature>
<dbReference type="AlphaFoldDB" id="A0A6I8N4E0"/>
<gene>
    <name evidence="7" type="primary">LIMA1</name>
</gene>
<dbReference type="InterPro" id="IPR028740">
    <property type="entry name" value="EPLIN_Lim_dom"/>
</dbReference>
<reference evidence="7 8" key="1">
    <citation type="journal article" date="2008" name="Nature">
        <title>Genome analysis of the platypus reveals unique signatures of evolution.</title>
        <authorList>
            <person name="Warren W.C."/>
            <person name="Hillier L.W."/>
            <person name="Marshall Graves J.A."/>
            <person name="Birney E."/>
            <person name="Ponting C.P."/>
            <person name="Grutzner F."/>
            <person name="Belov K."/>
            <person name="Miller W."/>
            <person name="Clarke L."/>
            <person name="Chinwalla A.T."/>
            <person name="Yang S.P."/>
            <person name="Heger A."/>
            <person name="Locke D.P."/>
            <person name="Miethke P."/>
            <person name="Waters P.D."/>
            <person name="Veyrunes F."/>
            <person name="Fulton L."/>
            <person name="Fulton B."/>
            <person name="Graves T."/>
            <person name="Wallis J."/>
            <person name="Puente X.S."/>
            <person name="Lopez-Otin C."/>
            <person name="Ordonez G.R."/>
            <person name="Eichler E.E."/>
            <person name="Chen L."/>
            <person name="Cheng Z."/>
            <person name="Deakin J.E."/>
            <person name="Alsop A."/>
            <person name="Thompson K."/>
            <person name="Kirby P."/>
            <person name="Papenfuss A.T."/>
            <person name="Wakefield M.J."/>
            <person name="Olender T."/>
            <person name="Lancet D."/>
            <person name="Huttley G.A."/>
            <person name="Smit A.F."/>
            <person name="Pask A."/>
            <person name="Temple-Smith P."/>
            <person name="Batzer M.A."/>
            <person name="Walker J.A."/>
            <person name="Konkel M.K."/>
            <person name="Harris R.S."/>
            <person name="Whittington C.M."/>
            <person name="Wong E.S."/>
            <person name="Gemmell N.J."/>
            <person name="Buschiazzo E."/>
            <person name="Vargas Jentzsch I.M."/>
            <person name="Merkel A."/>
            <person name="Schmitz J."/>
            <person name="Zemann A."/>
            <person name="Churakov G."/>
            <person name="Kriegs J.O."/>
            <person name="Brosius J."/>
            <person name="Murchison E.P."/>
            <person name="Sachidanandam R."/>
            <person name="Smith C."/>
            <person name="Hannon G.J."/>
            <person name="Tsend-Ayush E."/>
            <person name="McMillan D."/>
            <person name="Attenborough R."/>
            <person name="Rens W."/>
            <person name="Ferguson-Smith M."/>
            <person name="Lefevre C.M."/>
            <person name="Sharp J.A."/>
            <person name="Nicholas K.R."/>
            <person name="Ray D.A."/>
            <person name="Kube M."/>
            <person name="Reinhardt R."/>
            <person name="Pringle T.H."/>
            <person name="Taylor J."/>
            <person name="Jones R.C."/>
            <person name="Nixon B."/>
            <person name="Dacheux J.L."/>
            <person name="Niwa H."/>
            <person name="Sekita Y."/>
            <person name="Huang X."/>
            <person name="Stark A."/>
            <person name="Kheradpour P."/>
            <person name="Kellis M."/>
            <person name="Flicek P."/>
            <person name="Chen Y."/>
            <person name="Webber C."/>
            <person name="Hardison R."/>
            <person name="Nelson J."/>
            <person name="Hallsworth-Pepin K."/>
            <person name="Delehaunty K."/>
            <person name="Markovic C."/>
            <person name="Minx P."/>
            <person name="Feng Y."/>
            <person name="Kremitzki C."/>
            <person name="Mitreva M."/>
            <person name="Glasscock J."/>
            <person name="Wylie T."/>
            <person name="Wohldmann P."/>
            <person name="Thiru P."/>
            <person name="Nhan M.N."/>
            <person name="Pohl C.S."/>
            <person name="Smith S.M."/>
            <person name="Hou S."/>
            <person name="Nefedov M."/>
            <person name="de Jong P.J."/>
            <person name="Renfree M.B."/>
            <person name="Mardis E.R."/>
            <person name="Wilson R.K."/>
        </authorList>
    </citation>
    <scope>NUCLEOTIDE SEQUENCE [LARGE SCALE GENOMIC DNA]</scope>
    <source>
        <strain evidence="7 8">Glennie</strain>
    </source>
</reference>
<dbReference type="Pfam" id="PF00412">
    <property type="entry name" value="LIM"/>
    <property type="match status" value="1"/>
</dbReference>
<dbReference type="InParanoid" id="A0A6I8N4E0"/>
<dbReference type="OrthoDB" id="6129702at2759"/>
<evidence type="ECO:0000256" key="5">
    <source>
        <dbReference type="SAM" id="MobiDB-lite"/>
    </source>
</evidence>
<evidence type="ECO:0000259" key="6">
    <source>
        <dbReference type="PROSITE" id="PS50023"/>
    </source>
</evidence>
<dbReference type="FunFam" id="2.10.110.10:FF:000002">
    <property type="entry name" value="LIM domain and actin-binding 1"/>
    <property type="match status" value="1"/>
</dbReference>
<dbReference type="GO" id="GO:0015629">
    <property type="term" value="C:actin cytoskeleton"/>
    <property type="evidence" value="ECO:0000318"/>
    <property type="project" value="GO_Central"/>
</dbReference>
<keyword evidence="2 4" id="KW-0862">Zinc</keyword>
<dbReference type="Ensembl" id="ENSOANT00000072611.1">
    <property type="protein sequence ID" value="ENSOANP00000035715.1"/>
    <property type="gene ID" value="ENSOANG00000048077.1"/>
</dbReference>
<dbReference type="GO" id="GO:0046872">
    <property type="term" value="F:metal ion binding"/>
    <property type="evidence" value="ECO:0007669"/>
    <property type="project" value="UniProtKB-KW"/>
</dbReference>
<feature type="compositionally biased region" description="Basic and acidic residues" evidence="5">
    <location>
        <begin position="44"/>
        <end position="57"/>
    </location>
</feature>
<dbReference type="GeneID" id="100084616"/>
<protein>
    <submittedName>
        <fullName evidence="7">LIM domain and actin binding 1</fullName>
    </submittedName>
</protein>
<feature type="compositionally biased region" description="Basic and acidic residues" evidence="5">
    <location>
        <begin position="106"/>
        <end position="134"/>
    </location>
</feature>
<feature type="compositionally biased region" description="Pro residues" evidence="5">
    <location>
        <begin position="89"/>
        <end position="104"/>
    </location>
</feature>
<feature type="compositionally biased region" description="Pro residues" evidence="5">
    <location>
        <begin position="434"/>
        <end position="443"/>
    </location>
</feature>
<feature type="compositionally biased region" description="Basic and acidic residues" evidence="5">
    <location>
        <begin position="470"/>
        <end position="480"/>
    </location>
</feature>
<reference evidence="7" key="3">
    <citation type="submission" date="2025-09" db="UniProtKB">
        <authorList>
            <consortium name="Ensembl"/>
        </authorList>
    </citation>
    <scope>IDENTIFICATION</scope>
    <source>
        <strain evidence="7">Glennie</strain>
    </source>
</reference>
<proteinExistence type="predicted"/>
<dbReference type="RefSeq" id="XP_028929677.1">
    <property type="nucleotide sequence ID" value="XM_029073844.2"/>
</dbReference>
<feature type="compositionally biased region" description="Low complexity" evidence="5">
    <location>
        <begin position="570"/>
        <end position="581"/>
    </location>
</feature>
<dbReference type="RefSeq" id="XP_028929678.1">
    <property type="nucleotide sequence ID" value="XM_029073845.2"/>
</dbReference>
<evidence type="ECO:0000256" key="4">
    <source>
        <dbReference type="PROSITE-ProRule" id="PRU00125"/>
    </source>
</evidence>
<keyword evidence="8" id="KW-1185">Reference proteome</keyword>
<keyword evidence="1 4" id="KW-0479">Metal-binding</keyword>
<dbReference type="CTD" id="51474"/>
<accession>A0A6I8N4E0</accession>